<dbReference type="HOGENOM" id="CLU_1685079_0_0_6"/>
<dbReference type="STRING" id="160488.PP_5367"/>
<feature type="region of interest" description="Disordered" evidence="1">
    <location>
        <begin position="1"/>
        <end position="21"/>
    </location>
</feature>
<dbReference type="KEGG" id="ppu:PP_5367"/>
<dbReference type="BioCyc" id="PPUT160488:G1G01-5723-MONOMER"/>
<dbReference type="InterPro" id="IPR009014">
    <property type="entry name" value="Transketo_C/PFOR_II"/>
</dbReference>
<dbReference type="eggNOG" id="COG3958">
    <property type="taxonomic scope" value="Bacteria"/>
</dbReference>
<evidence type="ECO:0000313" key="3">
    <source>
        <dbReference type="Proteomes" id="UP000000556"/>
    </source>
</evidence>
<protein>
    <submittedName>
        <fullName evidence="2">Transketolase domain protein</fullName>
    </submittedName>
</protein>
<reference evidence="2 3" key="2">
    <citation type="journal article" date="2016" name="Environ. Microbiol.">
        <title>The revisited genome of Pseudomonas putida KT2440 enlightens its value as a robust metabolic chassis.</title>
        <authorList>
            <person name="Belda E."/>
            <person name="van Heck R.G."/>
            <person name="Lopez-Sanchez M.J."/>
            <person name="Cruveiller S."/>
            <person name="Barbe V."/>
            <person name="Fraser C."/>
            <person name="Klenk H.P."/>
            <person name="Petersen J."/>
            <person name="Morgat A."/>
            <person name="Nikel P.I."/>
            <person name="Vallenet D."/>
            <person name="Rouy Z."/>
            <person name="Sekowska A."/>
            <person name="Martins Dos Santos V.A."/>
            <person name="de Lorenzo V."/>
            <person name="Danchin A."/>
            <person name="Medigue C."/>
        </authorList>
    </citation>
    <scope>NUCLEOTIDE SEQUENCE [LARGE SCALE GENOMIC DNA]</scope>
    <source>
        <strain evidence="3">ATCC 47054 / DSM 6125 / CFBP 8728 / NCIMB 11950 / KT2440</strain>
    </source>
</reference>
<accession>Q88C16</accession>
<dbReference type="Proteomes" id="UP000000556">
    <property type="component" value="Chromosome"/>
</dbReference>
<dbReference type="PaxDb" id="160488-PP_5367"/>
<gene>
    <name evidence="2" type="ordered locus">PP_5367</name>
</gene>
<evidence type="ECO:0000256" key="1">
    <source>
        <dbReference type="SAM" id="MobiDB-lite"/>
    </source>
</evidence>
<dbReference type="SUPFAM" id="SSF52922">
    <property type="entry name" value="TK C-terminal domain-like"/>
    <property type="match status" value="1"/>
</dbReference>
<keyword evidence="3" id="KW-1185">Reference proteome</keyword>
<organism evidence="2 3">
    <name type="scientific">Pseudomonas putida (strain ATCC 47054 / DSM 6125 / CFBP 8728 / NCIMB 11950 / KT2440)</name>
    <dbReference type="NCBI Taxonomy" id="160488"/>
    <lineage>
        <taxon>Bacteria</taxon>
        <taxon>Pseudomonadati</taxon>
        <taxon>Pseudomonadota</taxon>
        <taxon>Gammaproteobacteria</taxon>
        <taxon>Pseudomonadales</taxon>
        <taxon>Pseudomonadaceae</taxon>
        <taxon>Pseudomonas</taxon>
    </lineage>
</organism>
<dbReference type="EMBL" id="AE015451">
    <property type="protein sequence ID" value="AAN70932.1"/>
    <property type="molecule type" value="Genomic_DNA"/>
</dbReference>
<sequence>MSLALHPTHNKSKSRDHNDYDDVWESQRSVGSGIQASTCDHVVDCRCDRRGFVRRVRTSDRCGRSGSNHCLCACWRSDGAGNANAWRDGSVTAENHSIIGGLGEAVAGLLLRNGVTPTFRQIALPDAFLDAGALPTLHDRYGISTDAVSAQIKAWL</sequence>
<proteinExistence type="predicted"/>
<dbReference type="PATRIC" id="fig|160488.4.peg.5722"/>
<name>Q88C16_PSEPK</name>
<dbReference type="OrthoDB" id="8732661at2"/>
<dbReference type="Gene3D" id="3.40.50.920">
    <property type="match status" value="1"/>
</dbReference>
<dbReference type="AlphaFoldDB" id="Q88C16"/>
<reference evidence="2 3" key="1">
    <citation type="journal article" date="2002" name="Environ. Microbiol.">
        <title>Complete genome sequence and comparative analysis of the metabolically versatile Pseudomonas putida KT2440.</title>
        <authorList>
            <person name="Nelson K.E."/>
            <person name="Weinel C."/>
            <person name="Paulsen I.T."/>
            <person name="Dodson R.J."/>
            <person name="Hilbert H."/>
            <person name="Martins dos Santos V.A."/>
            <person name="Fouts D.E."/>
            <person name="Gill S.R."/>
            <person name="Pop M."/>
            <person name="Holmes M."/>
            <person name="Brinkac L."/>
            <person name="Beanan M."/>
            <person name="DeBoy R.T."/>
            <person name="Daugherty S."/>
            <person name="Kolonay J."/>
            <person name="Madupu R."/>
            <person name="Nelson W."/>
            <person name="White O."/>
            <person name="Peterson J."/>
            <person name="Khouri H."/>
            <person name="Hance I."/>
            <person name="Chris Lee P."/>
            <person name="Holtzapple E."/>
            <person name="Scanlan D."/>
            <person name="Tran K."/>
            <person name="Moazzez A."/>
            <person name="Utterback T."/>
            <person name="Rizzo M."/>
            <person name="Lee K."/>
            <person name="Kosack D."/>
            <person name="Moestl D."/>
            <person name="Wedler H."/>
            <person name="Lauber J."/>
            <person name="Stjepandic D."/>
            <person name="Hoheisel J."/>
            <person name="Straetz M."/>
            <person name="Heim S."/>
            <person name="Kiewitz C."/>
            <person name="Eisen J.A."/>
            <person name="Timmis K.N."/>
            <person name="Dusterhoft A."/>
            <person name="Tummler B."/>
            <person name="Fraser C.M."/>
        </authorList>
    </citation>
    <scope>NUCLEOTIDE SEQUENCE [LARGE SCALE GENOMIC DNA]</scope>
    <source>
        <strain evidence="3">ATCC 47054 / DSM 6125 / CFBP 8728 / NCIMB 11950 / KT2440</strain>
    </source>
</reference>
<evidence type="ECO:0000313" key="2">
    <source>
        <dbReference type="EMBL" id="AAN70932.1"/>
    </source>
</evidence>